<gene>
    <name evidence="1" type="primary">RvY_00478</name>
    <name evidence="1" type="synonym">RvY_00478.1</name>
    <name evidence="1" type="ORF">RvY_00478-1</name>
</gene>
<accession>A0A1D1UMU6</accession>
<reference evidence="1 2" key="1">
    <citation type="journal article" date="2016" name="Nat. Commun.">
        <title>Extremotolerant tardigrade genome and improved radiotolerance of human cultured cells by tardigrade-unique protein.</title>
        <authorList>
            <person name="Hashimoto T."/>
            <person name="Horikawa D.D."/>
            <person name="Saito Y."/>
            <person name="Kuwahara H."/>
            <person name="Kozuka-Hata H."/>
            <person name="Shin-I T."/>
            <person name="Minakuchi Y."/>
            <person name="Ohishi K."/>
            <person name="Motoyama A."/>
            <person name="Aizu T."/>
            <person name="Enomoto A."/>
            <person name="Kondo K."/>
            <person name="Tanaka S."/>
            <person name="Hara Y."/>
            <person name="Koshikawa S."/>
            <person name="Sagara H."/>
            <person name="Miura T."/>
            <person name="Yokobori S."/>
            <person name="Miyagawa K."/>
            <person name="Suzuki Y."/>
            <person name="Kubo T."/>
            <person name="Oyama M."/>
            <person name="Kohara Y."/>
            <person name="Fujiyama A."/>
            <person name="Arakawa K."/>
            <person name="Katayama T."/>
            <person name="Toyoda A."/>
            <person name="Kunieda T."/>
        </authorList>
    </citation>
    <scope>NUCLEOTIDE SEQUENCE [LARGE SCALE GENOMIC DNA]</scope>
    <source>
        <strain evidence="1 2">YOKOZUNA-1</strain>
    </source>
</reference>
<keyword evidence="2" id="KW-1185">Reference proteome</keyword>
<dbReference type="AlphaFoldDB" id="A0A1D1UMU6"/>
<dbReference type="EMBL" id="BDGG01000001">
    <property type="protein sequence ID" value="GAU87663.1"/>
    <property type="molecule type" value="Genomic_DNA"/>
</dbReference>
<name>A0A1D1UMU6_RAMVA</name>
<proteinExistence type="predicted"/>
<protein>
    <submittedName>
        <fullName evidence="1">Uncharacterized protein</fullName>
    </submittedName>
</protein>
<sequence>MTKPSLNPFFILRAPRIFPPTFPSFSYTANLPQQSTSANVICTALSGVNPPSGCAYTPSVVDPSTNRVLSCILDCSGISSDFQPSPFLGTFNAVNPPYLTSDFTVDDQSVRDNFVGDSYYLFTPPSTMSPMSTPITTAETITGPMTVVPTVAPTPSQSQIAKCVQLRGPAPAGCVYNGNGEPDPTTLTCGIDCSDGTAELQIAFCTRERGPPPAGCAYNGKSVADTTCAFECSRPFPG</sequence>
<evidence type="ECO:0000313" key="1">
    <source>
        <dbReference type="EMBL" id="GAU87663.1"/>
    </source>
</evidence>
<organism evidence="1 2">
    <name type="scientific">Ramazzottius varieornatus</name>
    <name type="common">Water bear</name>
    <name type="synonym">Tardigrade</name>
    <dbReference type="NCBI Taxonomy" id="947166"/>
    <lineage>
        <taxon>Eukaryota</taxon>
        <taxon>Metazoa</taxon>
        <taxon>Ecdysozoa</taxon>
        <taxon>Tardigrada</taxon>
        <taxon>Eutardigrada</taxon>
        <taxon>Parachela</taxon>
        <taxon>Hypsibioidea</taxon>
        <taxon>Ramazzottiidae</taxon>
        <taxon>Ramazzottius</taxon>
    </lineage>
</organism>
<dbReference type="Proteomes" id="UP000186922">
    <property type="component" value="Unassembled WGS sequence"/>
</dbReference>
<comment type="caution">
    <text evidence="1">The sequence shown here is derived from an EMBL/GenBank/DDBJ whole genome shotgun (WGS) entry which is preliminary data.</text>
</comment>
<evidence type="ECO:0000313" key="2">
    <source>
        <dbReference type="Proteomes" id="UP000186922"/>
    </source>
</evidence>